<accession>A0A2N5Y126</accession>
<keyword evidence="1" id="KW-0472">Membrane</keyword>
<feature type="transmembrane region" description="Helical" evidence="1">
    <location>
        <begin position="64"/>
        <end position="82"/>
    </location>
</feature>
<gene>
    <name evidence="3" type="ORF">CWI75_09865</name>
</gene>
<dbReference type="PANTHER" id="PTHR28008">
    <property type="entry name" value="DOMAIN PROTEIN, PUTATIVE (AFU_ORTHOLOGUE AFUA_3G10980)-RELATED"/>
    <property type="match status" value="1"/>
</dbReference>
<feature type="domain" description="VanZ-like" evidence="2">
    <location>
        <begin position="63"/>
        <end position="134"/>
    </location>
</feature>
<dbReference type="AlphaFoldDB" id="A0A2N5Y126"/>
<dbReference type="InterPro" id="IPR006976">
    <property type="entry name" value="VanZ-like"/>
</dbReference>
<keyword evidence="4" id="KW-1185">Reference proteome</keyword>
<keyword evidence="1" id="KW-0812">Transmembrane</keyword>
<dbReference type="Proteomes" id="UP000234845">
    <property type="component" value="Unassembled WGS sequence"/>
</dbReference>
<organism evidence="3 4">
    <name type="scientific">Kineobactrum sediminis</name>
    <dbReference type="NCBI Taxonomy" id="1905677"/>
    <lineage>
        <taxon>Bacteria</taxon>
        <taxon>Pseudomonadati</taxon>
        <taxon>Pseudomonadota</taxon>
        <taxon>Gammaproteobacteria</taxon>
        <taxon>Cellvibrionales</taxon>
        <taxon>Halieaceae</taxon>
        <taxon>Kineobactrum</taxon>
    </lineage>
</organism>
<feature type="transmembrane region" description="Helical" evidence="1">
    <location>
        <begin position="123"/>
        <end position="144"/>
    </location>
</feature>
<feature type="transmembrane region" description="Helical" evidence="1">
    <location>
        <begin position="89"/>
        <end position="111"/>
    </location>
</feature>
<keyword evidence="1" id="KW-1133">Transmembrane helix</keyword>
<evidence type="ECO:0000313" key="4">
    <source>
        <dbReference type="Proteomes" id="UP000234845"/>
    </source>
</evidence>
<dbReference type="NCBIfam" id="NF037970">
    <property type="entry name" value="vanZ_1"/>
    <property type="match status" value="1"/>
</dbReference>
<evidence type="ECO:0000313" key="3">
    <source>
        <dbReference type="EMBL" id="PLW82096.1"/>
    </source>
</evidence>
<dbReference type="OrthoDB" id="8564037at2"/>
<proteinExistence type="predicted"/>
<protein>
    <recommendedName>
        <fullName evidence="2">VanZ-like domain-containing protein</fullName>
    </recommendedName>
</protein>
<evidence type="ECO:0000259" key="2">
    <source>
        <dbReference type="Pfam" id="PF04892"/>
    </source>
</evidence>
<dbReference type="PANTHER" id="PTHR28008:SF1">
    <property type="entry name" value="DOMAIN PROTEIN, PUTATIVE (AFU_ORTHOLOGUE AFUA_3G10980)-RELATED"/>
    <property type="match status" value="1"/>
</dbReference>
<dbReference type="RefSeq" id="WP_101521347.1">
    <property type="nucleotide sequence ID" value="NZ_PKLZ01000008.1"/>
</dbReference>
<dbReference type="EMBL" id="PKLZ01000008">
    <property type="protein sequence ID" value="PLW82096.1"/>
    <property type="molecule type" value="Genomic_DNA"/>
</dbReference>
<name>A0A2N5Y126_9GAMM</name>
<comment type="caution">
    <text evidence="3">The sequence shown here is derived from an EMBL/GenBank/DDBJ whole genome shotgun (WGS) entry which is preliminary data.</text>
</comment>
<evidence type="ECO:0000256" key="1">
    <source>
        <dbReference type="SAM" id="Phobius"/>
    </source>
</evidence>
<dbReference type="Pfam" id="PF04892">
    <property type="entry name" value="VanZ"/>
    <property type="match status" value="1"/>
</dbReference>
<reference evidence="4" key="1">
    <citation type="submission" date="2017-11" db="EMBL/GenBank/DDBJ databases">
        <title>The draft genome sequence of Chromatocurvus sp. F02.</title>
        <authorList>
            <person name="Du Z.-J."/>
            <person name="Chang Y.-Q."/>
        </authorList>
    </citation>
    <scope>NUCLEOTIDE SEQUENCE [LARGE SCALE GENOMIC DNA]</scope>
    <source>
        <strain evidence="4">F02</strain>
    </source>
</reference>
<sequence length="151" mass="16038">MVDKRVTVLHAGHSQAFALFALVGTLVLLLLPGPAVEVLVDLARGWFPASAPDVPGLELPMDKLGHASLFALCGVLLVWGWLQGATVSRFVLAFMGLTVMAVCTELAQLAIPGRSGDVWDVVADMVGAVLGIWLGVRSGAWLVARRVEVRQ</sequence>